<dbReference type="RefSeq" id="WP_307505602.1">
    <property type="nucleotide sequence ID" value="NZ_BAAACE010000021.1"/>
</dbReference>
<evidence type="ECO:0000259" key="1">
    <source>
        <dbReference type="PROSITE" id="PS50878"/>
    </source>
</evidence>
<dbReference type="PANTHER" id="PTHR34047:SF8">
    <property type="entry name" value="PROTEIN YKFC"/>
    <property type="match status" value="1"/>
</dbReference>
<sequence length="499" mass="58229">MRDVIYNSIIEEARKNALRYHMYHNNLEIIHQRNIKRIQDPPVKDVKRPECWEIDKKFNPFYVIKHAKQISKSIKGKLSNGTYKPKDPFIHMVPKVSGGTRNIAVYQIPDAAISNYLYHRLLSKNKHRFSSLAYAYRDDRNVHYAVQDISLELKSHLRLFVAEFDFSDFFGSIEHNYLFKQFDQNGFIINDYERNLIKSFVNVNERGIPQGTSISLFLANLVCWKLDRALEAEGLRFARYADDTVIWSNDYNKICKSFEIISSFSKEAGVPINFKKSEGISLLSGKDMPSEFYKTKEYIDFLGYKLSGSKVSIKDNKISEIKQEISYLLYRNLIQPIKSKPFKAVIIPNNDEDAMFITAIMQIRRYLYGNLNDKLLNLYLNGAYKRLNFKGLMSFYPLIDDEEQLKELDGWLVSTIFNCLKLRSELLYNAGFDVSNQFPFNVNKDQIIYMCKKQKYKGKIGLMEIPSFTKIYNAVKKGVSDYGIDGVMNPLSNIYNYYN</sequence>
<reference evidence="2 3" key="1">
    <citation type="submission" date="2023-07" db="EMBL/GenBank/DDBJ databases">
        <title>Genomic Encyclopedia of Type Strains, Phase IV (KMG-IV): sequencing the most valuable type-strain genomes for metagenomic binning, comparative biology and taxonomic classification.</title>
        <authorList>
            <person name="Goeker M."/>
        </authorList>
    </citation>
    <scope>NUCLEOTIDE SEQUENCE [LARGE SCALE GENOMIC DNA]</scope>
    <source>
        <strain evidence="2 3">DSM 15049</strain>
    </source>
</reference>
<feature type="domain" description="Reverse transcriptase" evidence="1">
    <location>
        <begin position="74"/>
        <end position="306"/>
    </location>
</feature>
<dbReference type="InterPro" id="IPR051083">
    <property type="entry name" value="GrpII_Intron_Splice-Mob/Def"/>
</dbReference>
<evidence type="ECO:0000313" key="2">
    <source>
        <dbReference type="EMBL" id="MDQ0556437.1"/>
    </source>
</evidence>
<dbReference type="InterPro" id="IPR043502">
    <property type="entry name" value="DNA/RNA_pol_sf"/>
</dbReference>
<dbReference type="SUPFAM" id="SSF56672">
    <property type="entry name" value="DNA/RNA polymerases"/>
    <property type="match status" value="1"/>
</dbReference>
<gene>
    <name evidence="2" type="ORF">QOZ92_001551</name>
</gene>
<dbReference type="EMBL" id="JAUSWG010000005">
    <property type="protein sequence ID" value="MDQ0556437.1"/>
    <property type="molecule type" value="Genomic_DNA"/>
</dbReference>
<dbReference type="Pfam" id="PF00078">
    <property type="entry name" value="RVT_1"/>
    <property type="match status" value="1"/>
</dbReference>
<keyword evidence="3" id="KW-1185">Reference proteome</keyword>
<evidence type="ECO:0000313" key="3">
    <source>
        <dbReference type="Proteomes" id="UP001232584"/>
    </source>
</evidence>
<proteinExistence type="predicted"/>
<dbReference type="Proteomes" id="UP001232584">
    <property type="component" value="Unassembled WGS sequence"/>
</dbReference>
<dbReference type="PANTHER" id="PTHR34047">
    <property type="entry name" value="NUCLEAR INTRON MATURASE 1, MITOCHONDRIAL-RELATED"/>
    <property type="match status" value="1"/>
</dbReference>
<comment type="caution">
    <text evidence="2">The sequence shown here is derived from an EMBL/GenBank/DDBJ whole genome shotgun (WGS) entry which is preliminary data.</text>
</comment>
<dbReference type="InterPro" id="IPR000477">
    <property type="entry name" value="RT_dom"/>
</dbReference>
<name>A0ABU0MZV3_9FIRM</name>
<protein>
    <recommendedName>
        <fullName evidence="1">Reverse transcriptase domain-containing protein</fullName>
    </recommendedName>
</protein>
<dbReference type="PROSITE" id="PS50878">
    <property type="entry name" value="RT_POL"/>
    <property type="match status" value="1"/>
</dbReference>
<organism evidence="2 3">
    <name type="scientific">Paraclostridium ghonii</name>
    <dbReference type="NCBI Taxonomy" id="29358"/>
    <lineage>
        <taxon>Bacteria</taxon>
        <taxon>Bacillati</taxon>
        <taxon>Bacillota</taxon>
        <taxon>Clostridia</taxon>
        <taxon>Peptostreptococcales</taxon>
        <taxon>Peptostreptococcaceae</taxon>
        <taxon>Paraclostridium</taxon>
    </lineage>
</organism>
<accession>A0ABU0MZV3</accession>